<protein>
    <recommendedName>
        <fullName evidence="3">PglZ domain-containing protein</fullName>
    </recommendedName>
</protein>
<organism evidence="1 2">
    <name type="scientific">Thiocapsa imhoffii</name>
    <dbReference type="NCBI Taxonomy" id="382777"/>
    <lineage>
        <taxon>Bacteria</taxon>
        <taxon>Pseudomonadati</taxon>
        <taxon>Pseudomonadota</taxon>
        <taxon>Gammaproteobacteria</taxon>
        <taxon>Chromatiales</taxon>
        <taxon>Chromatiaceae</taxon>
        <taxon>Thiocapsa</taxon>
    </lineage>
</organism>
<evidence type="ECO:0000313" key="1">
    <source>
        <dbReference type="EMBL" id="MBK1643067.1"/>
    </source>
</evidence>
<sequence length="842" mass="91097">MHTFHAYLCEHLDSLLRKRSVVVFYDPRSEFTPFFDRELEPLDGGPLPRVAIGTSSPFLARYEGSFFGLRAAVEPIVAADQPESLILYLPGIAKDRQGSVLMELERAGTCYEPQLRRLALNVLRQRFTDGQIDEMLRSSAVTYDDIVAFLGQGGQVASVLHTLFGGAQGEMLLTQWLASDARDETLLEKDALPELRKLIKVRLGLDLPADTSLPKARERTCRYVLVNEFRADLSCAPPKSVGMVPDPPGKEYAERIRDVAEGLRRRSPDVYPGLADSVEQELGLAGAGVEAAHLGGIDTFRFEEERLLAHAAALIAGKGYDAALAIIDARVRSFWVDRDVRRQAQWGACRQMAELGRTLEEIRSALGRVGSDPAKWLAAYVAEDGWHRADGLQRRLETWVAGMDDEPEAERALAVVRQEHEHLLRAMADGFTKAFRTSAWTIAGALHQTRIYPEVVQTMGGRVAYFLVDAMRYEMGVELARQIEGARELTVRAAIAALPSITPVGMAALLPGAAASFDVVDAKGKLAARIEGTELKESPDRMRFLKTKVPDAVEMTLGKLLSSSQAKVAKDIGTAPLVVIRSQEIDLVGEMDVDLIARQIMDSLIGNLARAVKKLAAAGIERFVITADHGHQFSIRKDDDMKTDSPGGVTLDLHRRCWIGHGGSTPAGAVRVPCAELGYRTDLDAVFPTGLGVFKAGGSLSFHHGGFSLQELVIPVISLRLAAGKPAAVPGIQVRIEGYPAAVTNRTFGLKLAAAGDLLATEPLVVRVLLMAGAEEVGRAGMAVGADLDRVTGALTLALGSEASVGMMLTNDACQSLRVVVLDSHTDSVLAESDELAVKLGI</sequence>
<proteinExistence type="predicted"/>
<evidence type="ECO:0000313" key="2">
    <source>
        <dbReference type="Proteomes" id="UP001138802"/>
    </source>
</evidence>
<keyword evidence="2" id="KW-1185">Reference proteome</keyword>
<gene>
    <name evidence="1" type="ORF">CKO25_00030</name>
</gene>
<reference evidence="1 2" key="1">
    <citation type="journal article" date="2020" name="Microorganisms">
        <title>Osmotic Adaptation and Compatible Solute Biosynthesis of Phototrophic Bacteria as Revealed from Genome Analyses.</title>
        <authorList>
            <person name="Imhoff J.F."/>
            <person name="Rahn T."/>
            <person name="Kunzel S."/>
            <person name="Keller A."/>
            <person name="Neulinger S.C."/>
        </authorList>
    </citation>
    <scope>NUCLEOTIDE SEQUENCE [LARGE SCALE GENOMIC DNA]</scope>
    <source>
        <strain evidence="1 2">DSM 21303</strain>
    </source>
</reference>
<name>A0A9X1B6W6_9GAMM</name>
<dbReference type="Pfam" id="PF08665">
    <property type="entry name" value="PglZ"/>
    <property type="match status" value="1"/>
</dbReference>
<comment type="caution">
    <text evidence="1">The sequence shown here is derived from an EMBL/GenBank/DDBJ whole genome shotgun (WGS) entry which is preliminary data.</text>
</comment>
<dbReference type="Proteomes" id="UP001138802">
    <property type="component" value="Unassembled WGS sequence"/>
</dbReference>
<dbReference type="AlphaFoldDB" id="A0A9X1B6W6"/>
<accession>A0A9X1B6W6</accession>
<evidence type="ECO:0008006" key="3">
    <source>
        <dbReference type="Google" id="ProtNLM"/>
    </source>
</evidence>
<dbReference type="EMBL" id="NRSD01000001">
    <property type="protein sequence ID" value="MBK1643067.1"/>
    <property type="molecule type" value="Genomic_DNA"/>
</dbReference>